<evidence type="ECO:0000313" key="1">
    <source>
        <dbReference type="EMBL" id="OOK65290.1"/>
    </source>
</evidence>
<protein>
    <submittedName>
        <fullName evidence="1">Uncharacterized protein</fullName>
    </submittedName>
</protein>
<proteinExistence type="predicted"/>
<dbReference type="Proteomes" id="UP000188532">
    <property type="component" value="Unassembled WGS sequence"/>
</dbReference>
<comment type="caution">
    <text evidence="1">The sequence shown here is derived from an EMBL/GenBank/DDBJ whole genome shotgun (WGS) entry which is preliminary data.</text>
</comment>
<gene>
    <name evidence="1" type="ORF">BZL29_7914</name>
</gene>
<sequence>MGEAAYRRCAAQDAWLMFVARGPARDIGGFGDLPSCDEAFSDAAVLAD</sequence>
<reference evidence="1" key="1">
    <citation type="submission" date="2017-02" db="EMBL/GenBank/DDBJ databases">
        <title>Complete genome sequences of Mycobacterium kansasii strains isolated from rhesus macaques.</title>
        <authorList>
            <person name="Panda A."/>
            <person name="Nagaraj S."/>
            <person name="Zhao X."/>
            <person name="Tettelin H."/>
            <person name="Detolla L.J."/>
        </authorList>
    </citation>
    <scope>NUCLEOTIDE SEQUENCE [LARGE SCALE GENOMIC DNA]</scope>
    <source>
        <strain evidence="1">11-3469</strain>
    </source>
</reference>
<name>A0A1V3WEB4_MYCKA</name>
<organism evidence="1">
    <name type="scientific">Mycobacterium kansasii</name>
    <dbReference type="NCBI Taxonomy" id="1768"/>
    <lineage>
        <taxon>Bacteria</taxon>
        <taxon>Bacillati</taxon>
        <taxon>Actinomycetota</taxon>
        <taxon>Actinomycetes</taxon>
        <taxon>Mycobacteriales</taxon>
        <taxon>Mycobacteriaceae</taxon>
        <taxon>Mycobacterium</taxon>
    </lineage>
</organism>
<dbReference type="AlphaFoldDB" id="A0A1V3WEB4"/>
<accession>A0A1V3WEB4</accession>
<dbReference type="EMBL" id="MVBN01000011">
    <property type="protein sequence ID" value="OOK65290.1"/>
    <property type="molecule type" value="Genomic_DNA"/>
</dbReference>